<sequence length="389" mass="41131">MSLPLENSARSGDDSLAEGVDAAINSALVDKRLVGTVVLIARDGELAYTRAAGLADRENKIAMREDAIFRLASVTKPIVTIAAMRLVEQGRIGLDDPITKWLPDFRPRLPDGGEAVIRIHHLLSHTAGLIYTFAEEPDGPYHRAGVSDGLDTPGRSIADNLKRIASAPLAFAPGEGWHYSLAMDVIGAIIEKETGGDLGSAVADLVMKPLGLSDTAFSVRDSSRLAAAYVNGTPEPQRMGDEALVPIFDGVIRFAPDRIFDPASYHSGGAGMAGTASDILAILETIRKGGAPLLSAETVKTMMADQAGGHMEAQQAGFGFGYGWSVVADPVVAQVPFSAGTIKWGGVYGHSWFVDPEKKLTVVALTNTTLEGMWGQFTTDVAKAVYAAI</sequence>
<evidence type="ECO:0000313" key="2">
    <source>
        <dbReference type="EMBL" id="SCB22442.1"/>
    </source>
</evidence>
<dbReference type="Gene3D" id="3.40.710.10">
    <property type="entry name" value="DD-peptidase/beta-lactamase superfamily"/>
    <property type="match status" value="1"/>
</dbReference>
<reference evidence="3" key="1">
    <citation type="submission" date="2016-08" db="EMBL/GenBank/DDBJ databases">
        <authorList>
            <person name="Varghese N."/>
            <person name="Submissions Spin"/>
        </authorList>
    </citation>
    <scope>NUCLEOTIDE SEQUENCE [LARGE SCALE GENOMIC DNA]</scope>
    <source>
        <strain evidence="3">HAMBI 2975</strain>
    </source>
</reference>
<dbReference type="InterPro" id="IPR012338">
    <property type="entry name" value="Beta-lactam/transpept-like"/>
</dbReference>
<organism evidence="2 3">
    <name type="scientific">Rhizobium multihospitium</name>
    <dbReference type="NCBI Taxonomy" id="410764"/>
    <lineage>
        <taxon>Bacteria</taxon>
        <taxon>Pseudomonadati</taxon>
        <taxon>Pseudomonadota</taxon>
        <taxon>Alphaproteobacteria</taxon>
        <taxon>Hyphomicrobiales</taxon>
        <taxon>Rhizobiaceae</taxon>
        <taxon>Rhizobium/Agrobacterium group</taxon>
        <taxon>Rhizobium</taxon>
    </lineage>
</organism>
<dbReference type="RefSeq" id="WP_092710691.1">
    <property type="nucleotide sequence ID" value="NZ_FMAG01000002.1"/>
</dbReference>
<dbReference type="InterPro" id="IPR050789">
    <property type="entry name" value="Diverse_Enzym_Activities"/>
</dbReference>
<dbReference type="OrthoDB" id="9808046at2"/>
<keyword evidence="3" id="KW-1185">Reference proteome</keyword>
<protein>
    <submittedName>
        <fullName evidence="2">CubicO group peptidase, beta-lactamase class C family</fullName>
    </submittedName>
</protein>
<dbReference type="PANTHER" id="PTHR43283:SF3">
    <property type="entry name" value="BETA-LACTAMASE FAMILY PROTEIN (AFU_ORTHOLOGUE AFUA_5G07500)"/>
    <property type="match status" value="1"/>
</dbReference>
<evidence type="ECO:0000313" key="3">
    <source>
        <dbReference type="Proteomes" id="UP000199101"/>
    </source>
</evidence>
<feature type="domain" description="Beta-lactamase-related" evidence="1">
    <location>
        <begin position="22"/>
        <end position="370"/>
    </location>
</feature>
<dbReference type="InterPro" id="IPR001466">
    <property type="entry name" value="Beta-lactam-related"/>
</dbReference>
<dbReference type="Proteomes" id="UP000199101">
    <property type="component" value="Unassembled WGS sequence"/>
</dbReference>
<dbReference type="STRING" id="410764.GA0061103_3186"/>
<dbReference type="Pfam" id="PF00144">
    <property type="entry name" value="Beta-lactamase"/>
    <property type="match status" value="1"/>
</dbReference>
<name>A0A1C3V3T5_9HYPH</name>
<dbReference type="EMBL" id="FMAG01000002">
    <property type="protein sequence ID" value="SCB22442.1"/>
    <property type="molecule type" value="Genomic_DNA"/>
</dbReference>
<dbReference type="PANTHER" id="PTHR43283">
    <property type="entry name" value="BETA-LACTAMASE-RELATED"/>
    <property type="match status" value="1"/>
</dbReference>
<evidence type="ECO:0000259" key="1">
    <source>
        <dbReference type="Pfam" id="PF00144"/>
    </source>
</evidence>
<dbReference type="AlphaFoldDB" id="A0A1C3V3T5"/>
<dbReference type="SUPFAM" id="SSF56601">
    <property type="entry name" value="beta-lactamase/transpeptidase-like"/>
    <property type="match status" value="1"/>
</dbReference>
<gene>
    <name evidence="2" type="ORF">GA0061103_3186</name>
</gene>
<proteinExistence type="predicted"/>
<accession>A0A1C3V3T5</accession>